<accession>A0A0E9VL97</accession>
<reference evidence="1" key="1">
    <citation type="submission" date="2014-11" db="EMBL/GenBank/DDBJ databases">
        <authorList>
            <person name="Amaro Gonzalez C."/>
        </authorList>
    </citation>
    <scope>NUCLEOTIDE SEQUENCE</scope>
</reference>
<evidence type="ECO:0000313" key="1">
    <source>
        <dbReference type="EMBL" id="JAH78781.1"/>
    </source>
</evidence>
<reference evidence="1" key="2">
    <citation type="journal article" date="2015" name="Fish Shellfish Immunol.">
        <title>Early steps in the European eel (Anguilla anguilla)-Vibrio vulnificus interaction in the gills: Role of the RtxA13 toxin.</title>
        <authorList>
            <person name="Callol A."/>
            <person name="Pajuelo D."/>
            <person name="Ebbesson L."/>
            <person name="Teles M."/>
            <person name="MacKenzie S."/>
            <person name="Amaro C."/>
        </authorList>
    </citation>
    <scope>NUCLEOTIDE SEQUENCE</scope>
</reference>
<dbReference type="AlphaFoldDB" id="A0A0E9VL97"/>
<sequence>MIVLSYSMSHTPLINAIHP</sequence>
<proteinExistence type="predicted"/>
<protein>
    <submittedName>
        <fullName evidence="1">Uncharacterized protein</fullName>
    </submittedName>
</protein>
<name>A0A0E9VL97_ANGAN</name>
<dbReference type="EMBL" id="GBXM01029796">
    <property type="protein sequence ID" value="JAH78781.1"/>
    <property type="molecule type" value="Transcribed_RNA"/>
</dbReference>
<organism evidence="1">
    <name type="scientific">Anguilla anguilla</name>
    <name type="common">European freshwater eel</name>
    <name type="synonym">Muraena anguilla</name>
    <dbReference type="NCBI Taxonomy" id="7936"/>
    <lineage>
        <taxon>Eukaryota</taxon>
        <taxon>Metazoa</taxon>
        <taxon>Chordata</taxon>
        <taxon>Craniata</taxon>
        <taxon>Vertebrata</taxon>
        <taxon>Euteleostomi</taxon>
        <taxon>Actinopterygii</taxon>
        <taxon>Neopterygii</taxon>
        <taxon>Teleostei</taxon>
        <taxon>Anguilliformes</taxon>
        <taxon>Anguillidae</taxon>
        <taxon>Anguilla</taxon>
    </lineage>
</organism>